<comment type="caution">
    <text evidence="1">The sequence shown here is derived from an EMBL/GenBank/DDBJ whole genome shotgun (WGS) entry which is preliminary data.</text>
</comment>
<name>A0AAV1STY9_9ROSI</name>
<proteinExistence type="predicted"/>
<dbReference type="Proteomes" id="UP001314170">
    <property type="component" value="Unassembled WGS sequence"/>
</dbReference>
<protein>
    <submittedName>
        <fullName evidence="1">Uncharacterized protein</fullName>
    </submittedName>
</protein>
<evidence type="ECO:0000313" key="2">
    <source>
        <dbReference type="Proteomes" id="UP001314170"/>
    </source>
</evidence>
<evidence type="ECO:0000313" key="1">
    <source>
        <dbReference type="EMBL" id="CAK7356206.1"/>
    </source>
</evidence>
<dbReference type="AlphaFoldDB" id="A0AAV1STY9"/>
<sequence length="70" mass="8095">MHAISCPRFQLLKKWSENKQYLRAVSFYGGSGRIKAVVAAMEKEDDEEEDDAAYAIMTYTKENKEKTMIE</sequence>
<organism evidence="1 2">
    <name type="scientific">Dovyalis caffra</name>
    <dbReference type="NCBI Taxonomy" id="77055"/>
    <lineage>
        <taxon>Eukaryota</taxon>
        <taxon>Viridiplantae</taxon>
        <taxon>Streptophyta</taxon>
        <taxon>Embryophyta</taxon>
        <taxon>Tracheophyta</taxon>
        <taxon>Spermatophyta</taxon>
        <taxon>Magnoliopsida</taxon>
        <taxon>eudicotyledons</taxon>
        <taxon>Gunneridae</taxon>
        <taxon>Pentapetalae</taxon>
        <taxon>rosids</taxon>
        <taxon>fabids</taxon>
        <taxon>Malpighiales</taxon>
        <taxon>Salicaceae</taxon>
        <taxon>Flacourtieae</taxon>
        <taxon>Dovyalis</taxon>
    </lineage>
</organism>
<keyword evidence="2" id="KW-1185">Reference proteome</keyword>
<reference evidence="1 2" key="1">
    <citation type="submission" date="2024-01" db="EMBL/GenBank/DDBJ databases">
        <authorList>
            <person name="Waweru B."/>
        </authorList>
    </citation>
    <scope>NUCLEOTIDE SEQUENCE [LARGE SCALE GENOMIC DNA]</scope>
</reference>
<dbReference type="EMBL" id="CAWUPB010001197">
    <property type="protein sequence ID" value="CAK7356206.1"/>
    <property type="molecule type" value="Genomic_DNA"/>
</dbReference>
<accession>A0AAV1STY9</accession>
<gene>
    <name evidence="1" type="ORF">DCAF_LOCUS26476</name>
</gene>